<keyword evidence="8 12" id="KW-0904">Protein phosphatase</keyword>
<dbReference type="Proteomes" id="UP000504610">
    <property type="component" value="Chromosome 6"/>
</dbReference>
<dbReference type="PROSITE" id="PS01032">
    <property type="entry name" value="PPM_1"/>
    <property type="match status" value="1"/>
</dbReference>
<dbReference type="SUPFAM" id="SSF81606">
    <property type="entry name" value="PP2C-like"/>
    <property type="match status" value="1"/>
</dbReference>
<keyword evidence="7" id="KW-0460">Magnesium</keyword>
<dbReference type="SMART" id="SM00331">
    <property type="entry name" value="PP2C_SIG"/>
    <property type="match status" value="1"/>
</dbReference>
<evidence type="ECO:0000256" key="10">
    <source>
        <dbReference type="ARBA" id="ARBA00047761"/>
    </source>
</evidence>
<reference evidence="14" key="1">
    <citation type="journal article" date="2019" name="Database">
        <title>The radish genome database (RadishGD): an integrated information resource for radish genomics.</title>
        <authorList>
            <person name="Yu H.J."/>
            <person name="Baek S."/>
            <person name="Lee Y.J."/>
            <person name="Cho A."/>
            <person name="Mun J.H."/>
        </authorList>
    </citation>
    <scope>NUCLEOTIDE SEQUENCE [LARGE SCALE GENOMIC DNA]</scope>
    <source>
        <strain evidence="14">cv. WK10039</strain>
    </source>
</reference>
<dbReference type="InterPro" id="IPR000222">
    <property type="entry name" value="PP2C_BS"/>
</dbReference>
<dbReference type="GO" id="GO:0004722">
    <property type="term" value="F:protein serine/threonine phosphatase activity"/>
    <property type="evidence" value="ECO:0007669"/>
    <property type="project" value="UniProtKB-EC"/>
</dbReference>
<evidence type="ECO:0000313" key="15">
    <source>
        <dbReference type="RefSeq" id="XP_018434155.2"/>
    </source>
</evidence>
<dbReference type="EC" id="3.1.3.16" evidence="4"/>
<name>A0A6J0JEW9_RAPSA</name>
<dbReference type="OrthoDB" id="10264738at2759"/>
<gene>
    <name evidence="15" type="primary">LOC108806511</name>
</gene>
<dbReference type="InterPro" id="IPR015655">
    <property type="entry name" value="PP2C"/>
</dbReference>
<evidence type="ECO:0000256" key="8">
    <source>
        <dbReference type="ARBA" id="ARBA00022912"/>
    </source>
</evidence>
<keyword evidence="6 12" id="KW-0378">Hydrolase</keyword>
<protein>
    <recommendedName>
        <fullName evidence="4">protein-serine/threonine phosphatase</fullName>
        <ecNumber evidence="4">3.1.3.16</ecNumber>
    </recommendedName>
</protein>
<dbReference type="CDD" id="cd00143">
    <property type="entry name" value="PP2Cc"/>
    <property type="match status" value="1"/>
</dbReference>
<feature type="domain" description="PPM-type phosphatase" evidence="13">
    <location>
        <begin position="86"/>
        <end position="356"/>
    </location>
</feature>
<evidence type="ECO:0000256" key="9">
    <source>
        <dbReference type="ARBA" id="ARBA00023211"/>
    </source>
</evidence>
<dbReference type="GO" id="GO:0005737">
    <property type="term" value="C:cytoplasm"/>
    <property type="evidence" value="ECO:0007669"/>
    <property type="project" value="UniProtKB-ARBA"/>
</dbReference>
<comment type="cofactor">
    <cofactor evidence="1">
        <name>Mn(2+)</name>
        <dbReference type="ChEBI" id="CHEBI:29035"/>
    </cofactor>
</comment>
<dbReference type="SMART" id="SM00332">
    <property type="entry name" value="PP2Cc"/>
    <property type="match status" value="1"/>
</dbReference>
<dbReference type="AlphaFoldDB" id="A0A6J0JEW9"/>
<dbReference type="KEGG" id="rsz:108806511"/>
<reference evidence="15" key="2">
    <citation type="submission" date="2025-08" db="UniProtKB">
        <authorList>
            <consortium name="RefSeq"/>
        </authorList>
    </citation>
    <scope>IDENTIFICATION</scope>
    <source>
        <tissue evidence="15">Leaf</tissue>
    </source>
</reference>
<evidence type="ECO:0000256" key="11">
    <source>
        <dbReference type="ARBA" id="ARBA00048336"/>
    </source>
</evidence>
<evidence type="ECO:0000256" key="6">
    <source>
        <dbReference type="ARBA" id="ARBA00022801"/>
    </source>
</evidence>
<evidence type="ECO:0000256" key="1">
    <source>
        <dbReference type="ARBA" id="ARBA00001936"/>
    </source>
</evidence>
<dbReference type="Gene3D" id="3.60.40.10">
    <property type="entry name" value="PPM-type phosphatase domain"/>
    <property type="match status" value="1"/>
</dbReference>
<evidence type="ECO:0000256" key="4">
    <source>
        <dbReference type="ARBA" id="ARBA00013081"/>
    </source>
</evidence>
<evidence type="ECO:0000259" key="13">
    <source>
        <dbReference type="PROSITE" id="PS51746"/>
    </source>
</evidence>
<evidence type="ECO:0000256" key="7">
    <source>
        <dbReference type="ARBA" id="ARBA00022842"/>
    </source>
</evidence>
<dbReference type="PROSITE" id="PS51746">
    <property type="entry name" value="PPM_2"/>
    <property type="match status" value="1"/>
</dbReference>
<dbReference type="GeneID" id="108806511"/>
<organism evidence="14 15">
    <name type="scientific">Raphanus sativus</name>
    <name type="common">Radish</name>
    <name type="synonym">Raphanus raphanistrum var. sativus</name>
    <dbReference type="NCBI Taxonomy" id="3726"/>
    <lineage>
        <taxon>Eukaryota</taxon>
        <taxon>Viridiplantae</taxon>
        <taxon>Streptophyta</taxon>
        <taxon>Embryophyta</taxon>
        <taxon>Tracheophyta</taxon>
        <taxon>Spermatophyta</taxon>
        <taxon>Magnoliopsida</taxon>
        <taxon>eudicotyledons</taxon>
        <taxon>Gunneridae</taxon>
        <taxon>Pentapetalae</taxon>
        <taxon>rosids</taxon>
        <taxon>malvids</taxon>
        <taxon>Brassicales</taxon>
        <taxon>Brassicaceae</taxon>
        <taxon>Brassiceae</taxon>
        <taxon>Raphanus</taxon>
    </lineage>
</organism>
<evidence type="ECO:0000256" key="12">
    <source>
        <dbReference type="RuleBase" id="RU003465"/>
    </source>
</evidence>
<dbReference type="GO" id="GO:0005634">
    <property type="term" value="C:nucleus"/>
    <property type="evidence" value="ECO:0007669"/>
    <property type="project" value="UniProtKB-ARBA"/>
</dbReference>
<keyword evidence="5" id="KW-0479">Metal-binding</keyword>
<comment type="catalytic activity">
    <reaction evidence="10">
        <text>O-phospho-L-seryl-[protein] + H2O = L-seryl-[protein] + phosphate</text>
        <dbReference type="Rhea" id="RHEA:20629"/>
        <dbReference type="Rhea" id="RHEA-COMP:9863"/>
        <dbReference type="Rhea" id="RHEA-COMP:11604"/>
        <dbReference type="ChEBI" id="CHEBI:15377"/>
        <dbReference type="ChEBI" id="CHEBI:29999"/>
        <dbReference type="ChEBI" id="CHEBI:43474"/>
        <dbReference type="ChEBI" id="CHEBI:83421"/>
        <dbReference type="EC" id="3.1.3.16"/>
    </reaction>
</comment>
<evidence type="ECO:0000256" key="2">
    <source>
        <dbReference type="ARBA" id="ARBA00001946"/>
    </source>
</evidence>
<comment type="catalytic activity">
    <reaction evidence="11">
        <text>O-phospho-L-threonyl-[protein] + H2O = L-threonyl-[protein] + phosphate</text>
        <dbReference type="Rhea" id="RHEA:47004"/>
        <dbReference type="Rhea" id="RHEA-COMP:11060"/>
        <dbReference type="Rhea" id="RHEA-COMP:11605"/>
        <dbReference type="ChEBI" id="CHEBI:15377"/>
        <dbReference type="ChEBI" id="CHEBI:30013"/>
        <dbReference type="ChEBI" id="CHEBI:43474"/>
        <dbReference type="ChEBI" id="CHEBI:61977"/>
        <dbReference type="EC" id="3.1.3.16"/>
    </reaction>
</comment>
<dbReference type="InterPro" id="IPR001932">
    <property type="entry name" value="PPM-type_phosphatase-like_dom"/>
</dbReference>
<evidence type="ECO:0000313" key="14">
    <source>
        <dbReference type="Proteomes" id="UP000504610"/>
    </source>
</evidence>
<proteinExistence type="inferred from homology"/>
<dbReference type="InterPro" id="IPR036457">
    <property type="entry name" value="PPM-type-like_dom_sf"/>
</dbReference>
<sequence length="387" mass="42280">MVAEAEVMFQQSLPAVLDVKLLRASTGVADIDGAVKSPVSSANSSIRLPAASLSADLSTSLSGLRCSESDDDDCSSSVSFYVPVIRSGSYADIGPRRSMEDEHICIDDLSSRVKSLHDLPKPTAFYAVFDGHGGPEAAAYVRKNAIKLFFEDHKFPQTSEVNRIFVEEVKSSLRNSFLQADLSLAEDRTISPSSGTTALAALVFGRHLMVANAGDCRAVLCRNGEAIDMSQDHRPIYLPERRRVESCGGFVEDGYLNGILSVTRALGDWDMKLPRGSHSPLIAEPEIKQIRLTEEDEFLIMGCDGIWDVLTSQEAVSIVRRGLRRHDDPMRSARELALEALRLNTFDNLTVVVVCFLPAVAVPTVERQRCCSLTADAFQSLRALLDG</sequence>
<evidence type="ECO:0000256" key="3">
    <source>
        <dbReference type="ARBA" id="ARBA00006702"/>
    </source>
</evidence>
<keyword evidence="14" id="KW-1185">Reference proteome</keyword>
<dbReference type="RefSeq" id="XP_018434155.2">
    <property type="nucleotide sequence ID" value="XM_018578653.2"/>
</dbReference>
<comment type="cofactor">
    <cofactor evidence="2">
        <name>Mg(2+)</name>
        <dbReference type="ChEBI" id="CHEBI:18420"/>
    </cofactor>
</comment>
<evidence type="ECO:0000256" key="5">
    <source>
        <dbReference type="ARBA" id="ARBA00022723"/>
    </source>
</evidence>
<keyword evidence="9" id="KW-0464">Manganese</keyword>
<dbReference type="GO" id="GO:0046872">
    <property type="term" value="F:metal ion binding"/>
    <property type="evidence" value="ECO:0007669"/>
    <property type="project" value="UniProtKB-KW"/>
</dbReference>
<dbReference type="FunFam" id="3.60.40.10:FF:000004">
    <property type="entry name" value="Probable protein phosphatase 2C 22"/>
    <property type="match status" value="1"/>
</dbReference>
<comment type="similarity">
    <text evidence="3 12">Belongs to the PP2C family.</text>
</comment>
<accession>A0A6J0JEW9</accession>
<dbReference type="PANTHER" id="PTHR13832:SF165">
    <property type="entry name" value="PROTEIN PHOSPHATASE 2C 49-RELATED"/>
    <property type="match status" value="1"/>
</dbReference>
<dbReference type="Pfam" id="PF00481">
    <property type="entry name" value="PP2C"/>
    <property type="match status" value="1"/>
</dbReference>
<dbReference type="PANTHER" id="PTHR13832">
    <property type="entry name" value="PROTEIN PHOSPHATASE 2C"/>
    <property type="match status" value="1"/>
</dbReference>